<dbReference type="RefSeq" id="WP_330198807.1">
    <property type="nucleotide sequence ID" value="NZ_JAZDRP010000004.1"/>
</dbReference>
<evidence type="ECO:0000256" key="3">
    <source>
        <dbReference type="ARBA" id="ARBA00022801"/>
    </source>
</evidence>
<dbReference type="Gene3D" id="3.40.140.10">
    <property type="entry name" value="Cytidine Deaminase, domain 2"/>
    <property type="match status" value="1"/>
</dbReference>
<dbReference type="SUPFAM" id="SSF102712">
    <property type="entry name" value="JAB1/MPN domain"/>
    <property type="match status" value="1"/>
</dbReference>
<dbReference type="EMBL" id="JAZDRP010000004">
    <property type="protein sequence ID" value="MEE2526143.1"/>
    <property type="molecule type" value="Genomic_DNA"/>
</dbReference>
<evidence type="ECO:0000256" key="5">
    <source>
        <dbReference type="ARBA" id="ARBA00023049"/>
    </source>
</evidence>
<dbReference type="InterPro" id="IPR010994">
    <property type="entry name" value="RuvA_2-like"/>
</dbReference>
<evidence type="ECO:0000256" key="4">
    <source>
        <dbReference type="ARBA" id="ARBA00022833"/>
    </source>
</evidence>
<dbReference type="PANTHER" id="PTHR30471">
    <property type="entry name" value="DNA REPAIR PROTEIN RADC"/>
    <property type="match status" value="1"/>
</dbReference>
<dbReference type="PROSITE" id="PS50249">
    <property type="entry name" value="MPN"/>
    <property type="match status" value="1"/>
</dbReference>
<keyword evidence="1" id="KW-0645">Protease</keyword>
<dbReference type="InterPro" id="IPR001405">
    <property type="entry name" value="UPF0758"/>
</dbReference>
<feature type="domain" description="MPN" evidence="7">
    <location>
        <begin position="107"/>
        <end position="229"/>
    </location>
</feature>
<accession>A0ABU7LQG3</accession>
<keyword evidence="9" id="KW-1185">Reference proteome</keyword>
<dbReference type="Proteomes" id="UP001354971">
    <property type="component" value="Unassembled WGS sequence"/>
</dbReference>
<dbReference type="InterPro" id="IPR020891">
    <property type="entry name" value="UPF0758_CS"/>
</dbReference>
<dbReference type="InterPro" id="IPR046778">
    <property type="entry name" value="UPF0758_N"/>
</dbReference>
<dbReference type="NCBIfam" id="NF000642">
    <property type="entry name" value="PRK00024.1"/>
    <property type="match status" value="1"/>
</dbReference>
<proteinExistence type="inferred from homology"/>
<evidence type="ECO:0000256" key="1">
    <source>
        <dbReference type="ARBA" id="ARBA00022670"/>
    </source>
</evidence>
<evidence type="ECO:0000256" key="2">
    <source>
        <dbReference type="ARBA" id="ARBA00022723"/>
    </source>
</evidence>
<evidence type="ECO:0000259" key="7">
    <source>
        <dbReference type="PROSITE" id="PS50249"/>
    </source>
</evidence>
<comment type="caution">
    <text evidence="8">The sequence shown here is derived from an EMBL/GenBank/DDBJ whole genome shotgun (WGS) entry which is preliminary data.</text>
</comment>
<keyword evidence="3" id="KW-0378">Hydrolase</keyword>
<dbReference type="SUPFAM" id="SSF47781">
    <property type="entry name" value="RuvA domain 2-like"/>
    <property type="match status" value="1"/>
</dbReference>
<dbReference type="InterPro" id="IPR025657">
    <property type="entry name" value="RadC_JAB"/>
</dbReference>
<dbReference type="PROSITE" id="PS01302">
    <property type="entry name" value="UPF0758"/>
    <property type="match status" value="1"/>
</dbReference>
<keyword evidence="5" id="KW-0482">Metalloprotease</keyword>
<evidence type="ECO:0000313" key="8">
    <source>
        <dbReference type="EMBL" id="MEE2526143.1"/>
    </source>
</evidence>
<dbReference type="NCBIfam" id="TIGR00608">
    <property type="entry name" value="radc"/>
    <property type="match status" value="1"/>
</dbReference>
<sequence>MPEHAEPPHHAGHRDRLRRRFTTSGSEALADYELLELFLFRSIPRRDVKPLAKTLIQRFGDLGGVTAAPVEALTEVKGVSEKTAVDLKLLQAAASRMAREGVLDRPVISSWSALIAYCRTAMQHEPVEQFRVLFLDKKNRLMGDEVVSKGTVDQAPVYPREVVKRALAHECSAMILVHNHPSGDVTPSTADIEITKTIIAAAKPFNIVVHDHLIIGRETTASFKSLGLI</sequence>
<dbReference type="Pfam" id="PF20582">
    <property type="entry name" value="UPF0758_N"/>
    <property type="match status" value="1"/>
</dbReference>
<gene>
    <name evidence="8" type="primary">radC</name>
    <name evidence="8" type="ORF">V0U79_07175</name>
</gene>
<dbReference type="PANTHER" id="PTHR30471:SF3">
    <property type="entry name" value="UPF0758 PROTEIN YEES-RELATED"/>
    <property type="match status" value="1"/>
</dbReference>
<dbReference type="Pfam" id="PF04002">
    <property type="entry name" value="RadC"/>
    <property type="match status" value="1"/>
</dbReference>
<keyword evidence="2" id="KW-0479">Metal-binding</keyword>
<evidence type="ECO:0000313" key="9">
    <source>
        <dbReference type="Proteomes" id="UP001354971"/>
    </source>
</evidence>
<dbReference type="InterPro" id="IPR037518">
    <property type="entry name" value="MPN"/>
</dbReference>
<comment type="similarity">
    <text evidence="6">Belongs to the UPF0758 family.</text>
</comment>
<reference evidence="8 9" key="1">
    <citation type="submission" date="2024-01" db="EMBL/GenBank/DDBJ databases">
        <title>Hyphobacterium bacterium isolated from marine sediment.</title>
        <authorList>
            <person name="Zhao S."/>
        </authorList>
    </citation>
    <scope>NUCLEOTIDE SEQUENCE [LARGE SCALE GENOMIC DNA]</scope>
    <source>
        <strain evidence="9">HN65</strain>
    </source>
</reference>
<evidence type="ECO:0000256" key="6">
    <source>
        <dbReference type="RuleBase" id="RU003797"/>
    </source>
</evidence>
<organism evidence="8 9">
    <name type="scientific">Hyphobacterium lacteum</name>
    <dbReference type="NCBI Taxonomy" id="3116575"/>
    <lineage>
        <taxon>Bacteria</taxon>
        <taxon>Pseudomonadati</taxon>
        <taxon>Pseudomonadota</taxon>
        <taxon>Alphaproteobacteria</taxon>
        <taxon>Maricaulales</taxon>
        <taxon>Maricaulaceae</taxon>
        <taxon>Hyphobacterium</taxon>
    </lineage>
</organism>
<dbReference type="CDD" id="cd08071">
    <property type="entry name" value="MPN_DUF2466"/>
    <property type="match status" value="1"/>
</dbReference>
<dbReference type="Gene3D" id="1.10.150.20">
    <property type="entry name" value="5' to 3' exonuclease, C-terminal subdomain"/>
    <property type="match status" value="1"/>
</dbReference>
<protein>
    <submittedName>
        <fullName evidence="8">DNA repair protein RadC</fullName>
    </submittedName>
</protein>
<name>A0ABU7LQG3_9PROT</name>
<keyword evidence="4" id="KW-0862">Zinc</keyword>